<proteinExistence type="predicted"/>
<accession>A0A6V8L045</accession>
<dbReference type="EMBL" id="BLPG01000001">
    <property type="protein sequence ID" value="GFJ90693.1"/>
    <property type="molecule type" value="Genomic_DNA"/>
</dbReference>
<keyword evidence="2" id="KW-1185">Reference proteome</keyword>
<reference evidence="1 2" key="1">
    <citation type="submission" date="2020-03" db="EMBL/GenBank/DDBJ databases">
        <title>Whole genome shotgun sequence of Phytohabitans rumicis NBRC 108638.</title>
        <authorList>
            <person name="Komaki H."/>
            <person name="Tamura T."/>
        </authorList>
    </citation>
    <scope>NUCLEOTIDE SEQUENCE [LARGE SCALE GENOMIC DNA]</scope>
    <source>
        <strain evidence="1 2">NBRC 108638</strain>
    </source>
</reference>
<dbReference type="AlphaFoldDB" id="A0A6V8L045"/>
<dbReference type="Proteomes" id="UP000482960">
    <property type="component" value="Unassembled WGS sequence"/>
</dbReference>
<evidence type="ECO:0000313" key="1">
    <source>
        <dbReference type="EMBL" id="GFJ90693.1"/>
    </source>
</evidence>
<protein>
    <submittedName>
        <fullName evidence="1">Uncharacterized protein</fullName>
    </submittedName>
</protein>
<organism evidence="1 2">
    <name type="scientific">Phytohabitans rumicis</name>
    <dbReference type="NCBI Taxonomy" id="1076125"/>
    <lineage>
        <taxon>Bacteria</taxon>
        <taxon>Bacillati</taxon>
        <taxon>Actinomycetota</taxon>
        <taxon>Actinomycetes</taxon>
        <taxon>Micromonosporales</taxon>
        <taxon>Micromonosporaceae</taxon>
    </lineage>
</organism>
<comment type="caution">
    <text evidence="1">The sequence shown here is derived from an EMBL/GenBank/DDBJ whole genome shotgun (WGS) entry which is preliminary data.</text>
</comment>
<reference evidence="1 2" key="2">
    <citation type="submission" date="2020-03" db="EMBL/GenBank/DDBJ databases">
        <authorList>
            <person name="Ichikawa N."/>
            <person name="Kimura A."/>
            <person name="Kitahashi Y."/>
            <person name="Uohara A."/>
        </authorList>
    </citation>
    <scope>NUCLEOTIDE SEQUENCE [LARGE SCALE GENOMIC DNA]</scope>
    <source>
        <strain evidence="1 2">NBRC 108638</strain>
    </source>
</reference>
<gene>
    <name evidence="1" type="ORF">Prum_043350</name>
</gene>
<evidence type="ECO:0000313" key="2">
    <source>
        <dbReference type="Proteomes" id="UP000482960"/>
    </source>
</evidence>
<sequence>MSLSDVERQAREFASSLQRVLNATVCRTARVGTALSNAPAGHVTIGTGVTARSAKPIPVGLTIDGTQPRCWLRVEYIAWLKEGYLTVRESVFTLSADPYGREEVFHYDYERDKHERDGYTEAHLQIVGESPPMKTLLTTAGRSKDPMAKLHFPVGGRRYRPSLEDVIEFLVNERLVRARDGWQKVLDASREEFRDRQLCAAIGFRPDVAIGELQRLGHLATR</sequence>
<name>A0A6V8L045_9ACTN</name>